<dbReference type="InterPro" id="IPR000719">
    <property type="entry name" value="Prot_kinase_dom"/>
</dbReference>
<evidence type="ECO:0000256" key="4">
    <source>
        <dbReference type="ARBA" id="ARBA00022777"/>
    </source>
</evidence>
<dbReference type="Gene3D" id="1.10.510.10">
    <property type="entry name" value="Transferase(Phosphotransferase) domain 1"/>
    <property type="match status" value="1"/>
</dbReference>
<feature type="region of interest" description="Disordered" evidence="10">
    <location>
        <begin position="352"/>
        <end position="378"/>
    </location>
</feature>
<evidence type="ECO:0000259" key="11">
    <source>
        <dbReference type="PROSITE" id="PS50011"/>
    </source>
</evidence>
<evidence type="ECO:0000256" key="6">
    <source>
        <dbReference type="PIRSR" id="PIRSR630616-1"/>
    </source>
</evidence>
<feature type="cross-link" description="Glycyl lysine isopeptide (Lys-Gly) (interchain with G-Cter in SUMO2)" evidence="8">
    <location>
        <position position="172"/>
    </location>
</feature>
<gene>
    <name evidence="12" type="ORF">LAMI_0F15434G</name>
</gene>
<dbReference type="InterPro" id="IPR011009">
    <property type="entry name" value="Kinase-like_dom_sf"/>
</dbReference>
<evidence type="ECO:0000256" key="3">
    <source>
        <dbReference type="ARBA" id="ARBA00022741"/>
    </source>
</evidence>
<dbReference type="Gene3D" id="3.30.200.20">
    <property type="entry name" value="Phosphorylase Kinase, domain 1"/>
    <property type="match status" value="1"/>
</dbReference>
<keyword evidence="5 7" id="KW-0067">ATP-binding</keyword>
<dbReference type="SMART" id="SM00220">
    <property type="entry name" value="S_TKc"/>
    <property type="match status" value="1"/>
</dbReference>
<evidence type="ECO:0000256" key="10">
    <source>
        <dbReference type="SAM" id="MobiDB-lite"/>
    </source>
</evidence>
<reference evidence="13" key="1">
    <citation type="submission" date="2016-03" db="EMBL/GenBank/DDBJ databases">
        <authorList>
            <person name="Devillers H."/>
        </authorList>
    </citation>
    <scope>NUCLEOTIDE SEQUENCE [LARGE SCALE GENOMIC DNA]</scope>
</reference>
<feature type="active site" description="Proton acceptor" evidence="6">
    <location>
        <position position="170"/>
    </location>
</feature>
<dbReference type="Proteomes" id="UP000191024">
    <property type="component" value="Chromosome F"/>
</dbReference>
<evidence type="ECO:0000256" key="1">
    <source>
        <dbReference type="ARBA" id="ARBA00022527"/>
    </source>
</evidence>
<feature type="binding site" evidence="7">
    <location>
        <position position="206"/>
    </location>
    <ligand>
        <name>ATP</name>
        <dbReference type="ChEBI" id="CHEBI:30616"/>
    </ligand>
</feature>
<dbReference type="InterPro" id="IPR008271">
    <property type="entry name" value="Ser/Thr_kinase_AS"/>
</dbReference>
<keyword evidence="3 7" id="KW-0547">Nucleotide-binding</keyword>
<keyword evidence="4" id="KW-0418">Kinase</keyword>
<protein>
    <submittedName>
        <fullName evidence="12">LAMI_0F15434g1_1</fullName>
    </submittedName>
</protein>
<dbReference type="SUPFAM" id="SSF56112">
    <property type="entry name" value="Protein kinase-like (PK-like)"/>
    <property type="match status" value="1"/>
</dbReference>
<evidence type="ECO:0000256" key="7">
    <source>
        <dbReference type="PIRSR" id="PIRSR630616-2"/>
    </source>
</evidence>
<feature type="binding site" evidence="7">
    <location>
        <begin position="174"/>
        <end position="175"/>
    </location>
    <ligand>
        <name>ATP</name>
        <dbReference type="ChEBI" id="CHEBI:30616"/>
    </ligand>
</feature>
<accession>A0A1G4K4C8</accession>
<keyword evidence="1" id="KW-0723">Serine/threonine-protein kinase</keyword>
<dbReference type="InterPro" id="IPR030616">
    <property type="entry name" value="Aur-like"/>
</dbReference>
<dbReference type="InterPro" id="IPR017441">
    <property type="entry name" value="Protein_kinase_ATP_BS"/>
</dbReference>
<dbReference type="EMBL" id="LT598467">
    <property type="protein sequence ID" value="SCU98595.1"/>
    <property type="molecule type" value="Genomic_DNA"/>
</dbReference>
<evidence type="ECO:0000256" key="2">
    <source>
        <dbReference type="ARBA" id="ARBA00022679"/>
    </source>
</evidence>
<evidence type="ECO:0000256" key="5">
    <source>
        <dbReference type="ARBA" id="ARBA00022840"/>
    </source>
</evidence>
<feature type="compositionally biased region" description="Low complexity" evidence="10">
    <location>
        <begin position="369"/>
        <end position="378"/>
    </location>
</feature>
<evidence type="ECO:0000313" key="12">
    <source>
        <dbReference type="EMBL" id="SCU98595.1"/>
    </source>
</evidence>
<dbReference type="Pfam" id="PF00069">
    <property type="entry name" value="Pkinase"/>
    <property type="match status" value="1"/>
</dbReference>
<name>A0A1G4K4C8_9SACH</name>
<dbReference type="PROSITE" id="PS00107">
    <property type="entry name" value="PROTEIN_KINASE_ATP"/>
    <property type="match status" value="1"/>
</dbReference>
<evidence type="ECO:0000313" key="13">
    <source>
        <dbReference type="Proteomes" id="UP000191024"/>
    </source>
</evidence>
<dbReference type="OrthoDB" id="40902at2759"/>
<dbReference type="GO" id="GO:0004674">
    <property type="term" value="F:protein serine/threonine kinase activity"/>
    <property type="evidence" value="ECO:0007669"/>
    <property type="project" value="UniProtKB-KW"/>
</dbReference>
<keyword evidence="2" id="KW-0808">Transferase</keyword>
<proteinExistence type="predicted"/>
<dbReference type="AlphaFoldDB" id="A0A1G4K4C8"/>
<keyword evidence="13" id="KW-1185">Reference proteome</keyword>
<evidence type="ECO:0000256" key="9">
    <source>
        <dbReference type="PROSITE-ProRule" id="PRU10141"/>
    </source>
</evidence>
<dbReference type="STRING" id="1230905.A0A1G4K4C8"/>
<dbReference type="PROSITE" id="PS50011">
    <property type="entry name" value="PROTEIN_KINASE_DOM"/>
    <property type="match status" value="1"/>
</dbReference>
<organism evidence="12 13">
    <name type="scientific">Lachancea mirantina</name>
    <dbReference type="NCBI Taxonomy" id="1230905"/>
    <lineage>
        <taxon>Eukaryota</taxon>
        <taxon>Fungi</taxon>
        <taxon>Dikarya</taxon>
        <taxon>Ascomycota</taxon>
        <taxon>Saccharomycotina</taxon>
        <taxon>Saccharomycetes</taxon>
        <taxon>Saccharomycetales</taxon>
        <taxon>Saccharomycetaceae</taxon>
        <taxon>Lachancea</taxon>
    </lineage>
</organism>
<dbReference type="PANTHER" id="PTHR24350">
    <property type="entry name" value="SERINE/THREONINE-PROTEIN KINASE IAL-RELATED"/>
    <property type="match status" value="1"/>
</dbReference>
<feature type="binding site" evidence="9">
    <location>
        <position position="68"/>
    </location>
    <ligand>
        <name>ATP</name>
        <dbReference type="ChEBI" id="CHEBI:30616"/>
    </ligand>
</feature>
<sequence length="535" mass="60733">MSKALEPSPAPWPQSHSRKLNSFARCKYVTRNSQLGDGHFSVVKECVNVYTRERYAMKLVRKKTVAGKMWLIQREVALLRELSARIREVERGHSSSKDLFEGHHHVLQLFDFFETADNIVLVTQLCRHDDLYEKIIEAGSLDIATQVKPYTACLVSALEFLHVNGIIHRDIKAENILFRETTGTEIETPAKDCRYDVQAHDLILGDFGLAVKSDSPDTQRKECVGTISYVAPEIARCHKSDRLPPSEQAKLRAYDSAVDIWALGVLCYFMFTGYMPFDCETDDETWHCIKEGDFYRDEELQNNQDPAVQDFWRFVQLCFSVEPTDRPTAQAMKSHPFIRAYSDDSYLTSQEFPQKEPLRKSHSSASFRSLLPPSKTPTSSTFKFYDIDSHDLLQGNNSDSRNRDLEKVRETLKRTLSMTSLASENNYKTNSTFKLAPPPPNGTLMNGGFCQTPECRSNLTSPGISRNASSSDIPRTASTEIFEAPHLTRQGTLSEKNSSKSLHLMQKGLETAEPQRIKSTARFVLLQGDDEDEEM</sequence>
<evidence type="ECO:0000256" key="8">
    <source>
        <dbReference type="PIRSR" id="PIRSR630616-3"/>
    </source>
</evidence>
<feature type="domain" description="Protein kinase" evidence="11">
    <location>
        <begin position="29"/>
        <end position="338"/>
    </location>
</feature>
<dbReference type="GO" id="GO:0005524">
    <property type="term" value="F:ATP binding"/>
    <property type="evidence" value="ECO:0007669"/>
    <property type="project" value="UniProtKB-UniRule"/>
</dbReference>
<dbReference type="PROSITE" id="PS00108">
    <property type="entry name" value="PROTEIN_KINASE_ST"/>
    <property type="match status" value="1"/>
</dbReference>